<reference evidence="2 3" key="1">
    <citation type="journal article" date="2018" name="J. Microbiol.">
        <title>Bacillus spongiae sp. nov., isolated from sponge of Jeju Island.</title>
        <authorList>
            <person name="Lee G.E."/>
            <person name="Im W.T."/>
            <person name="Park J.S."/>
        </authorList>
    </citation>
    <scope>NUCLEOTIDE SEQUENCE [LARGE SCALE GENOMIC DNA]</scope>
    <source>
        <strain evidence="2 3">135PIL107-10</strain>
    </source>
</reference>
<keyword evidence="3" id="KW-1185">Reference proteome</keyword>
<evidence type="ECO:0000259" key="1">
    <source>
        <dbReference type="Pfam" id="PF16291"/>
    </source>
</evidence>
<evidence type="ECO:0000313" key="3">
    <source>
        <dbReference type="Proteomes" id="UP001312865"/>
    </source>
</evidence>
<dbReference type="Gene3D" id="3.30.70.100">
    <property type="match status" value="1"/>
</dbReference>
<dbReference type="InterPro" id="IPR011008">
    <property type="entry name" value="Dimeric_a/b-barrel"/>
</dbReference>
<dbReference type="EMBL" id="JBBAXC010000004">
    <property type="protein sequence ID" value="MEI5906636.1"/>
    <property type="molecule type" value="Genomic_DNA"/>
</dbReference>
<comment type="caution">
    <text evidence="2">The sequence shown here is derived from an EMBL/GenBank/DDBJ whole genome shotgun (WGS) entry which is preliminary data.</text>
</comment>
<accession>A0ABU8HBE1</accession>
<dbReference type="RefSeq" id="WP_336586072.1">
    <property type="nucleotide sequence ID" value="NZ_JBBAXC010000004.1"/>
</dbReference>
<dbReference type="Pfam" id="PF16291">
    <property type="entry name" value="DUF4937"/>
    <property type="match status" value="1"/>
</dbReference>
<dbReference type="SUPFAM" id="SSF54909">
    <property type="entry name" value="Dimeric alpha+beta barrel"/>
    <property type="match status" value="2"/>
</dbReference>
<gene>
    <name evidence="2" type="ORF">WAK64_06145</name>
</gene>
<sequence length="219" mass="24814">MLIKWIKCTVLEKNKTAFAKAQEGWENVKYAEGFLGQFGGWDRKNPLEAGILAFWRDSASYQYFMDHLHDELFAGSNQEVTYSTISVSTFEKLSNLTSTDLTKLFHTGEVIRVADCLVESGEQTNFEKAQHDVWNKGMEEASGMLAGVFCHSSSNSEAYLVASIWKDHQSHDDYVAKSLPLLKKQSHVKRTTKQVTGNIIDINPRWTIIPANREKPFSS</sequence>
<protein>
    <submittedName>
        <fullName evidence="2">YdbC family protein</fullName>
    </submittedName>
</protein>
<evidence type="ECO:0000313" key="2">
    <source>
        <dbReference type="EMBL" id="MEI5906636.1"/>
    </source>
</evidence>
<organism evidence="2 3">
    <name type="scientific">Bacillus spongiae</name>
    <dbReference type="NCBI Taxonomy" id="2683610"/>
    <lineage>
        <taxon>Bacteria</taxon>
        <taxon>Bacillati</taxon>
        <taxon>Bacillota</taxon>
        <taxon>Bacilli</taxon>
        <taxon>Bacillales</taxon>
        <taxon>Bacillaceae</taxon>
        <taxon>Bacillus</taxon>
    </lineage>
</organism>
<name>A0ABU8HBE1_9BACI</name>
<proteinExistence type="predicted"/>
<dbReference type="Proteomes" id="UP001312865">
    <property type="component" value="Unassembled WGS sequence"/>
</dbReference>
<dbReference type="InterPro" id="IPR032555">
    <property type="entry name" value="DUF4937"/>
</dbReference>
<feature type="domain" description="DUF4937" evidence="1">
    <location>
        <begin position="2"/>
        <end position="90"/>
    </location>
</feature>